<accession>F8DGU8</accession>
<dbReference type="PROSITE" id="PS51186">
    <property type="entry name" value="GNAT"/>
    <property type="match status" value="1"/>
</dbReference>
<dbReference type="AlphaFoldDB" id="F8DGU8"/>
<dbReference type="SUPFAM" id="SSF55729">
    <property type="entry name" value="Acyl-CoA N-acyltransferases (Nat)"/>
    <property type="match status" value="1"/>
</dbReference>
<proteinExistence type="predicted"/>
<dbReference type="EMBL" id="CP002843">
    <property type="protein sequence ID" value="AEH55494.1"/>
    <property type="molecule type" value="Genomic_DNA"/>
</dbReference>
<evidence type="ECO:0000313" key="3">
    <source>
        <dbReference type="Proteomes" id="UP000001502"/>
    </source>
</evidence>
<dbReference type="KEGG" id="scp:HMPREF0833_10463"/>
<protein>
    <submittedName>
        <fullName evidence="2">Acetyltransferase, GNAT family</fullName>
    </submittedName>
</protein>
<dbReference type="Pfam" id="PF00583">
    <property type="entry name" value="Acetyltransf_1"/>
    <property type="match status" value="1"/>
</dbReference>
<dbReference type="InterPro" id="IPR000182">
    <property type="entry name" value="GNAT_dom"/>
</dbReference>
<name>F8DGU8_STREP</name>
<feature type="domain" description="N-acetyltransferase" evidence="1">
    <location>
        <begin position="20"/>
        <end position="169"/>
    </location>
</feature>
<dbReference type="InterPro" id="IPR016181">
    <property type="entry name" value="Acyl_CoA_acyltransferase"/>
</dbReference>
<dbReference type="Gene3D" id="3.40.630.30">
    <property type="match status" value="1"/>
</dbReference>
<evidence type="ECO:0000259" key="1">
    <source>
        <dbReference type="PROSITE" id="PS51186"/>
    </source>
</evidence>
<dbReference type="GO" id="GO:0016747">
    <property type="term" value="F:acyltransferase activity, transferring groups other than amino-acyl groups"/>
    <property type="evidence" value="ECO:0007669"/>
    <property type="project" value="InterPro"/>
</dbReference>
<evidence type="ECO:0000313" key="2">
    <source>
        <dbReference type="EMBL" id="AEH55494.1"/>
    </source>
</evidence>
<dbReference type="HOGENOM" id="CLU_105077_0_1_9"/>
<reference evidence="3" key="1">
    <citation type="submission" date="2011-06" db="EMBL/GenBank/DDBJ databases">
        <title>Complete sequence of Streptococcus parasanguinis strain ATCC 15912.</title>
        <authorList>
            <person name="Muzny D."/>
            <person name="Qin X."/>
            <person name="Buhay C."/>
            <person name="Dugan-Rocha S."/>
            <person name="Ding Y."/>
            <person name="Chen G."/>
            <person name="Hawes A."/>
            <person name="Holder M."/>
            <person name="Jhangiani S."/>
            <person name="Johnson A."/>
            <person name="Khan Z."/>
            <person name="Li Z."/>
            <person name="Liu W."/>
            <person name="Liu X."/>
            <person name="Perez L."/>
            <person name="Shen H."/>
            <person name="Wang Q."/>
            <person name="Watt J."/>
            <person name="Xi L."/>
            <person name="Xin Y."/>
            <person name="Zhou J."/>
            <person name="Deng J."/>
            <person name="Jiang H."/>
            <person name="Liu Y."/>
            <person name="Qu J."/>
            <person name="Song X.-Z."/>
            <person name="Zhang L."/>
            <person name="Villasana D."/>
            <person name="Johnson A."/>
            <person name="Liu J."/>
            <person name="Liyanage D."/>
            <person name="Lorensuhewa L."/>
            <person name="Robinson T."/>
            <person name="Song A."/>
            <person name="Song B.-B."/>
            <person name="Dinh H."/>
            <person name="Thornton R."/>
            <person name="Coyle M."/>
            <person name="Francisco L."/>
            <person name="Jackson L."/>
            <person name="Javaid M."/>
            <person name="Korchina V."/>
            <person name="Kovar C."/>
            <person name="Mata R."/>
            <person name="Mathew T."/>
            <person name="Ngo R."/>
            <person name="Nguyen L."/>
            <person name="Nguyen N."/>
            <person name="Okwuonu G."/>
            <person name="Ongeri F."/>
            <person name="Pham C."/>
            <person name="Simmons D."/>
            <person name="Wilczek-Boney K."/>
            <person name="Hale W."/>
            <person name="Jakkamsetti A."/>
            <person name="Pham P."/>
            <person name="Ruth R."/>
            <person name="San Lucas F."/>
            <person name="Warren J."/>
            <person name="Zhang J."/>
            <person name="Zhao Z."/>
            <person name="Zhou C."/>
            <person name="Zhu D."/>
            <person name="Lee S."/>
            <person name="Bess C."/>
            <person name="Blankenburg K."/>
            <person name="Forbes L."/>
            <person name="Fu Q."/>
            <person name="Gubbala S."/>
            <person name="Hirani K."/>
            <person name="Jayaseelan J.C."/>
            <person name="Lara F."/>
            <person name="Munidasa M."/>
            <person name="Palculict T."/>
            <person name="Patil S."/>
            <person name="Pu L.-L."/>
            <person name="Saada N."/>
            <person name="Tang L."/>
            <person name="Weissenberger G."/>
            <person name="Zhu Y."/>
            <person name="Hemphill L."/>
            <person name="Shang Y."/>
            <person name="Youmans B."/>
            <person name="Ayvaz T."/>
            <person name="Ross M."/>
            <person name="Santibanez J."/>
            <person name="Aqrawi P."/>
            <person name="Gross S."/>
            <person name="Joshi V."/>
            <person name="Fowler G."/>
            <person name="Nazareth L."/>
            <person name="Reid J."/>
            <person name="Worley K."/>
            <person name="Petrosino J."/>
            <person name="Highlander S."/>
            <person name="Gibbs R."/>
        </authorList>
    </citation>
    <scope>NUCLEOTIDE SEQUENCE [LARGE SCALE GENOMIC DNA]</scope>
    <source>
        <strain evidence="3">ATCC 15912 / DSM 6778 / CIP 104372 / LMG 14537</strain>
    </source>
</reference>
<dbReference type="Proteomes" id="UP000001502">
    <property type="component" value="Chromosome"/>
</dbReference>
<organism evidence="2 3">
    <name type="scientific">Streptococcus parasanguinis (strain ATCC 15912 / DSM 6778 / CIP 104372 / LMG 14537)</name>
    <dbReference type="NCBI Taxonomy" id="760570"/>
    <lineage>
        <taxon>Bacteria</taxon>
        <taxon>Bacillati</taxon>
        <taxon>Bacillota</taxon>
        <taxon>Bacilli</taxon>
        <taxon>Lactobacillales</taxon>
        <taxon>Streptococcaceae</taxon>
        <taxon>Streptococcus</taxon>
    </lineage>
</organism>
<gene>
    <name evidence="2" type="ordered locus">HMPREF0833_10463</name>
</gene>
<sequence>MNPLTFFGIIRAEKEAFMSLTSQLITETFPDLDKVERLNIEAFPEEERVPLSEYLRYTDNDDANFFAFYNEEEFVGFAFSIYNQKVFYVSFFAIMPHLRSHGYGQEIIEKLVEFYQRTMILEVERLDEECDNLEQRQSRMDFYKRNGFKTANAFLEYEGLSFEILYRGDHFDEEAYRDIFRKLQEENYFDFRIKYRRFSDH</sequence>
<keyword evidence="2" id="KW-0808">Transferase</keyword>